<evidence type="ECO:0000256" key="6">
    <source>
        <dbReference type="ARBA" id="ARBA00022723"/>
    </source>
</evidence>
<feature type="transmembrane region" description="Helical" evidence="12">
    <location>
        <begin position="54"/>
        <end position="72"/>
    </location>
</feature>
<feature type="transmembrane region" description="Helical" evidence="12">
    <location>
        <begin position="251"/>
        <end position="269"/>
    </location>
</feature>
<dbReference type="GO" id="GO:0046872">
    <property type="term" value="F:metal ion binding"/>
    <property type="evidence" value="ECO:0007669"/>
    <property type="project" value="UniProtKB-KW"/>
</dbReference>
<protein>
    <submittedName>
        <fullName evidence="14">SREBP protease/CBS domain</fullName>
    </submittedName>
</protein>
<keyword evidence="6" id="KW-0479">Metal-binding</keyword>
<comment type="subcellular location">
    <subcellularLocation>
        <location evidence="2">Membrane</location>
        <topology evidence="2">Multi-pass membrane protein</topology>
    </subcellularLocation>
</comment>
<organism evidence="14 15">
    <name type="scientific">Fimbriiglobus ruber</name>
    <dbReference type="NCBI Taxonomy" id="1908690"/>
    <lineage>
        <taxon>Bacteria</taxon>
        <taxon>Pseudomonadati</taxon>
        <taxon>Planctomycetota</taxon>
        <taxon>Planctomycetia</taxon>
        <taxon>Gemmatales</taxon>
        <taxon>Gemmataceae</taxon>
        <taxon>Fimbriiglobus</taxon>
    </lineage>
</organism>
<evidence type="ECO:0000256" key="3">
    <source>
        <dbReference type="ARBA" id="ARBA00007931"/>
    </source>
</evidence>
<keyword evidence="10" id="KW-0482">Metalloprotease</keyword>
<evidence type="ECO:0000256" key="4">
    <source>
        <dbReference type="ARBA" id="ARBA00022670"/>
    </source>
</evidence>
<evidence type="ECO:0000256" key="11">
    <source>
        <dbReference type="ARBA" id="ARBA00023136"/>
    </source>
</evidence>
<dbReference type="EMBL" id="NIDE01000001">
    <property type="protein sequence ID" value="OWK46818.1"/>
    <property type="molecule type" value="Genomic_DNA"/>
</dbReference>
<gene>
    <name evidence="14" type="ORF">FRUB_00517</name>
</gene>
<dbReference type="Pfam" id="PF02163">
    <property type="entry name" value="Peptidase_M50"/>
    <property type="match status" value="1"/>
</dbReference>
<dbReference type="GO" id="GO:0006508">
    <property type="term" value="P:proteolysis"/>
    <property type="evidence" value="ECO:0007669"/>
    <property type="project" value="UniProtKB-KW"/>
</dbReference>
<keyword evidence="7" id="KW-0378">Hydrolase</keyword>
<sequence length="386" mass="44088">MQVGMMRDPMRWAVPLPRMFGIPVRIHVTFFLVTLGLFLRQVGREGNYYHPIDVFAFTILLLFGIILIHEFGHCFAGRSVGGEATEILIWPLGGLAMVDTPQNWRAHTITAAGGPLVNLGLCVVTGVVILAAGFFPAINPIYYPYECEMKNYRTGQTFTSGYGLRMYKPGTAEEIMPVHYGKPADMAEDAAKVTVPAERALLPGWLAWVNRAFWMSWVLLLLNMLPAYPLDGGQILQGLIWRRSGYRQGTTIAAYAGFVVALLFFLVSFAVNESFLVFLGFFMILSAWVKLQQLETEDGGYGDFSQGYMSLERDDPPPRPRRQNVLKRWLQARTIRRLQREIEERQREDERMDQLLEKIARDGKDALTDEERRFMSRVSERYRNRS</sequence>
<dbReference type="GO" id="GO:0016020">
    <property type="term" value="C:membrane"/>
    <property type="evidence" value="ECO:0007669"/>
    <property type="project" value="UniProtKB-SubCell"/>
</dbReference>
<dbReference type="GO" id="GO:0008237">
    <property type="term" value="F:metallopeptidase activity"/>
    <property type="evidence" value="ECO:0007669"/>
    <property type="project" value="UniProtKB-KW"/>
</dbReference>
<keyword evidence="8" id="KW-0862">Zinc</keyword>
<evidence type="ECO:0000256" key="7">
    <source>
        <dbReference type="ARBA" id="ARBA00022801"/>
    </source>
</evidence>
<evidence type="ECO:0000256" key="5">
    <source>
        <dbReference type="ARBA" id="ARBA00022692"/>
    </source>
</evidence>
<reference evidence="15" key="1">
    <citation type="submission" date="2017-06" db="EMBL/GenBank/DDBJ databases">
        <title>Genome analysis of Fimbriiglobus ruber SP5, the first member of the order Planctomycetales with confirmed chitinolytic capability.</title>
        <authorList>
            <person name="Ravin N.V."/>
            <person name="Rakitin A.L."/>
            <person name="Ivanova A.A."/>
            <person name="Beletsky A.V."/>
            <person name="Kulichevskaya I.S."/>
            <person name="Mardanov A.V."/>
            <person name="Dedysh S.N."/>
        </authorList>
    </citation>
    <scope>NUCLEOTIDE SEQUENCE [LARGE SCALE GENOMIC DNA]</scope>
    <source>
        <strain evidence="15">SP5</strain>
    </source>
</reference>
<dbReference type="InterPro" id="IPR008915">
    <property type="entry name" value="Peptidase_M50"/>
</dbReference>
<dbReference type="AlphaFoldDB" id="A0A225E7S7"/>
<evidence type="ECO:0000256" key="2">
    <source>
        <dbReference type="ARBA" id="ARBA00004141"/>
    </source>
</evidence>
<evidence type="ECO:0000259" key="13">
    <source>
        <dbReference type="Pfam" id="PF02163"/>
    </source>
</evidence>
<comment type="caution">
    <text evidence="14">The sequence shown here is derived from an EMBL/GenBank/DDBJ whole genome shotgun (WGS) entry which is preliminary data.</text>
</comment>
<keyword evidence="15" id="KW-1185">Reference proteome</keyword>
<evidence type="ECO:0000313" key="14">
    <source>
        <dbReference type="EMBL" id="OWK46818.1"/>
    </source>
</evidence>
<evidence type="ECO:0000313" key="15">
    <source>
        <dbReference type="Proteomes" id="UP000214646"/>
    </source>
</evidence>
<feature type="transmembrane region" description="Helical" evidence="12">
    <location>
        <begin position="116"/>
        <end position="135"/>
    </location>
</feature>
<evidence type="ECO:0000256" key="12">
    <source>
        <dbReference type="SAM" id="Phobius"/>
    </source>
</evidence>
<proteinExistence type="inferred from homology"/>
<evidence type="ECO:0000256" key="8">
    <source>
        <dbReference type="ARBA" id="ARBA00022833"/>
    </source>
</evidence>
<comment type="similarity">
    <text evidence="3">Belongs to the peptidase M50B family.</text>
</comment>
<keyword evidence="4 14" id="KW-0645">Protease</keyword>
<feature type="domain" description="Peptidase M50" evidence="13">
    <location>
        <begin position="58"/>
        <end position="263"/>
    </location>
</feature>
<dbReference type="PANTHER" id="PTHR39188:SF3">
    <property type="entry name" value="STAGE IV SPORULATION PROTEIN FB"/>
    <property type="match status" value="1"/>
</dbReference>
<dbReference type="PANTHER" id="PTHR39188">
    <property type="entry name" value="MEMBRANE-ASSOCIATED ZINC METALLOPROTEASE M50B"/>
    <property type="match status" value="1"/>
</dbReference>
<dbReference type="Proteomes" id="UP000214646">
    <property type="component" value="Unassembled WGS sequence"/>
</dbReference>
<evidence type="ECO:0000256" key="10">
    <source>
        <dbReference type="ARBA" id="ARBA00023049"/>
    </source>
</evidence>
<comment type="cofactor">
    <cofactor evidence="1">
        <name>Zn(2+)</name>
        <dbReference type="ChEBI" id="CHEBI:29105"/>
    </cofactor>
</comment>
<keyword evidence="9 12" id="KW-1133">Transmembrane helix</keyword>
<evidence type="ECO:0000256" key="9">
    <source>
        <dbReference type="ARBA" id="ARBA00022989"/>
    </source>
</evidence>
<name>A0A225E7S7_9BACT</name>
<keyword evidence="5 12" id="KW-0812">Transmembrane</keyword>
<accession>A0A225E7S7</accession>
<evidence type="ECO:0000256" key="1">
    <source>
        <dbReference type="ARBA" id="ARBA00001947"/>
    </source>
</evidence>
<keyword evidence="11 12" id="KW-0472">Membrane</keyword>